<proteinExistence type="predicted"/>
<evidence type="ECO:0000313" key="1">
    <source>
        <dbReference type="EMBL" id="GAP40146.1"/>
    </source>
</evidence>
<organism evidence="1">
    <name type="scientific">Flexilinea flocculi</name>
    <dbReference type="NCBI Taxonomy" id="1678840"/>
    <lineage>
        <taxon>Bacteria</taxon>
        <taxon>Bacillati</taxon>
        <taxon>Chloroflexota</taxon>
        <taxon>Anaerolineae</taxon>
        <taxon>Anaerolineales</taxon>
        <taxon>Anaerolineaceae</taxon>
        <taxon>Flexilinea</taxon>
    </lineage>
</organism>
<name>A0A0S7BQT9_9CHLR</name>
<sequence length="99" mass="11324">MRICGNKKNDFDSIVGPCLERLLKIRLIVFYLSFSLFEKKSLFTLKFGDFKALIQDTQEDTHGNMSLRGGHQPDEAISFRVALFTLWGREIATPLRGSQ</sequence>
<keyword evidence="2" id="KW-1185">Reference proteome</keyword>
<reference evidence="1" key="1">
    <citation type="journal article" date="2015" name="Genome Announc.">
        <title>Draft Genome Sequence of Anaerolineae Strain TC1, a Novel Isolate from a Methanogenic Wastewater Treatment System.</title>
        <authorList>
            <person name="Matsuura N."/>
            <person name="Tourlousse D.M."/>
            <person name="Sun L."/>
            <person name="Toyonaga M."/>
            <person name="Kuroda K."/>
            <person name="Ohashi A."/>
            <person name="Cruz R."/>
            <person name="Yamaguchi T."/>
            <person name="Sekiguchi Y."/>
        </authorList>
    </citation>
    <scope>NUCLEOTIDE SEQUENCE [LARGE SCALE GENOMIC DNA]</scope>
    <source>
        <strain evidence="1">TC1</strain>
    </source>
</reference>
<evidence type="ECO:0000313" key="2">
    <source>
        <dbReference type="Proteomes" id="UP000053370"/>
    </source>
</evidence>
<gene>
    <name evidence="1" type="ORF">ATC1_13112</name>
</gene>
<dbReference type="Proteomes" id="UP000053370">
    <property type="component" value="Unassembled WGS sequence"/>
</dbReference>
<protein>
    <submittedName>
        <fullName evidence="1">Uncharacterized protein</fullName>
    </submittedName>
</protein>
<dbReference type="EMBL" id="DF968181">
    <property type="protein sequence ID" value="GAP40146.1"/>
    <property type="molecule type" value="Genomic_DNA"/>
</dbReference>
<dbReference type="AlphaFoldDB" id="A0A0S7BQT9"/>
<accession>A0A0S7BQT9</accession>